<dbReference type="AlphaFoldDB" id="A0A1G2EUP2"/>
<evidence type="ECO:0000313" key="2">
    <source>
        <dbReference type="Proteomes" id="UP000177486"/>
    </source>
</evidence>
<evidence type="ECO:0000313" key="1">
    <source>
        <dbReference type="EMBL" id="OGZ29457.1"/>
    </source>
</evidence>
<comment type="caution">
    <text evidence="1">The sequence shown here is derived from an EMBL/GenBank/DDBJ whole genome shotgun (WGS) entry which is preliminary data.</text>
</comment>
<name>A0A1G2EUP2_9BACT</name>
<dbReference type="Proteomes" id="UP000177486">
    <property type="component" value="Unassembled WGS sequence"/>
</dbReference>
<sequence>MALKDLFSENKNNGEGTFKCEKCGKEKNKGEGGFVLEGSAFCCKSCCGDTEKGEHKEKKDNVCEFC</sequence>
<proteinExistence type="predicted"/>
<protein>
    <submittedName>
        <fullName evidence="1">Uncharacterized protein</fullName>
    </submittedName>
</protein>
<dbReference type="EMBL" id="MHMQ01000036">
    <property type="protein sequence ID" value="OGZ29457.1"/>
    <property type="molecule type" value="Genomic_DNA"/>
</dbReference>
<organism evidence="1 2">
    <name type="scientific">Candidatus Niyogibacteria bacterium RIFCSPLOWO2_01_FULL_45_48</name>
    <dbReference type="NCBI Taxonomy" id="1801724"/>
    <lineage>
        <taxon>Bacteria</taxon>
        <taxon>Candidatus Niyogiibacteriota</taxon>
    </lineage>
</organism>
<accession>A0A1G2EUP2</accession>
<reference evidence="1 2" key="1">
    <citation type="journal article" date="2016" name="Nat. Commun.">
        <title>Thousands of microbial genomes shed light on interconnected biogeochemical processes in an aquifer system.</title>
        <authorList>
            <person name="Anantharaman K."/>
            <person name="Brown C.T."/>
            <person name="Hug L.A."/>
            <person name="Sharon I."/>
            <person name="Castelle C.J."/>
            <person name="Probst A.J."/>
            <person name="Thomas B.C."/>
            <person name="Singh A."/>
            <person name="Wilkins M.J."/>
            <person name="Karaoz U."/>
            <person name="Brodie E.L."/>
            <person name="Williams K.H."/>
            <person name="Hubbard S.S."/>
            <person name="Banfield J.F."/>
        </authorList>
    </citation>
    <scope>NUCLEOTIDE SEQUENCE [LARGE SCALE GENOMIC DNA]</scope>
</reference>
<gene>
    <name evidence="1" type="ORF">A2931_01600</name>
</gene>